<dbReference type="InterPro" id="IPR002130">
    <property type="entry name" value="Cyclophilin-type_PPIase_dom"/>
</dbReference>
<evidence type="ECO:0000313" key="5">
    <source>
        <dbReference type="EMBL" id="ETV87555.1"/>
    </source>
</evidence>
<reference evidence="5" key="1">
    <citation type="submission" date="2013-12" db="EMBL/GenBank/DDBJ databases">
        <title>The Genome Sequence of Aphanomyces astaci APO3.</title>
        <authorList>
            <consortium name="The Broad Institute Genomics Platform"/>
            <person name="Russ C."/>
            <person name="Tyler B."/>
            <person name="van West P."/>
            <person name="Dieguez-Uribeondo J."/>
            <person name="Young S.K."/>
            <person name="Zeng Q."/>
            <person name="Gargeya S."/>
            <person name="Fitzgerald M."/>
            <person name="Abouelleil A."/>
            <person name="Alvarado L."/>
            <person name="Chapman S.B."/>
            <person name="Gainer-Dewar J."/>
            <person name="Goldberg J."/>
            <person name="Griggs A."/>
            <person name="Gujja S."/>
            <person name="Hansen M."/>
            <person name="Howarth C."/>
            <person name="Imamovic A."/>
            <person name="Ireland A."/>
            <person name="Larimer J."/>
            <person name="McCowan C."/>
            <person name="Murphy C."/>
            <person name="Pearson M."/>
            <person name="Poon T.W."/>
            <person name="Priest M."/>
            <person name="Roberts A."/>
            <person name="Saif S."/>
            <person name="Shea T."/>
            <person name="Sykes S."/>
            <person name="Wortman J."/>
            <person name="Nusbaum C."/>
            <person name="Birren B."/>
        </authorList>
    </citation>
    <scope>NUCLEOTIDE SEQUENCE [LARGE SCALE GENOMIC DNA]</scope>
    <source>
        <strain evidence="5">APO3</strain>
    </source>
</reference>
<keyword evidence="1 3" id="KW-0697">Rotamase</keyword>
<protein>
    <recommendedName>
        <fullName evidence="3">Peptidyl-prolyl cis-trans isomerase</fullName>
        <shortName evidence="3">PPIase</shortName>
        <ecNumber evidence="3">5.2.1.8</ecNumber>
    </recommendedName>
</protein>
<dbReference type="PROSITE" id="PS00170">
    <property type="entry name" value="CSA_PPIASE_1"/>
    <property type="match status" value="1"/>
</dbReference>
<dbReference type="GO" id="GO:0006457">
    <property type="term" value="P:protein folding"/>
    <property type="evidence" value="ECO:0007669"/>
    <property type="project" value="InterPro"/>
</dbReference>
<dbReference type="RefSeq" id="XP_009822418.1">
    <property type="nucleotide sequence ID" value="XM_009824116.1"/>
</dbReference>
<feature type="domain" description="PPIase cyclophilin-type" evidence="4">
    <location>
        <begin position="8"/>
        <end position="175"/>
    </location>
</feature>
<dbReference type="Gene3D" id="2.40.100.10">
    <property type="entry name" value="Cyclophilin-like"/>
    <property type="match status" value="1"/>
</dbReference>
<comment type="function">
    <text evidence="3">PPIases accelerate the folding of proteins. It catalyzes the cis-trans isomerization of proline imidic peptide bonds in oligopeptides.</text>
</comment>
<dbReference type="OrthoDB" id="271386at2759"/>
<dbReference type="GO" id="GO:0071013">
    <property type="term" value="C:catalytic step 2 spliceosome"/>
    <property type="evidence" value="ECO:0007669"/>
    <property type="project" value="TreeGrafter"/>
</dbReference>
<dbReference type="GO" id="GO:0003755">
    <property type="term" value="F:peptidyl-prolyl cis-trans isomerase activity"/>
    <property type="evidence" value="ECO:0007669"/>
    <property type="project" value="UniProtKB-UniRule"/>
</dbReference>
<dbReference type="EC" id="5.2.1.8" evidence="3"/>
<dbReference type="PRINTS" id="PR00153">
    <property type="entry name" value="CSAPPISMRASE"/>
</dbReference>
<dbReference type="STRING" id="112090.W4H6C9"/>
<comment type="similarity">
    <text evidence="3">Belongs to the cyclophilin-type PPIase family.</text>
</comment>
<dbReference type="VEuPathDB" id="FungiDB:H257_01091"/>
<name>W4H6C9_APHAT</name>
<proteinExistence type="inferred from homology"/>
<sequence>MASYVDFETSMGTFTMELYVQHAPRTCKNIIELARRGYYDNTIFHRIIKEFMIQGGDPTGTGRGGESIYGYVVRLVVFGLMWASLTIRGKFEDEISPQLKHTGAGVLSMANAGPNTNGSQFFITLAPTPWLDGKHTIFGRISEGMGVIKRIGLVQTGANDKYVPNHRSFVQTYHIPTQAARRYPHPPRVAQIKLVIQHSTFE</sequence>
<dbReference type="Pfam" id="PF00160">
    <property type="entry name" value="Pro_isomerase"/>
    <property type="match status" value="1"/>
</dbReference>
<dbReference type="PROSITE" id="PS50072">
    <property type="entry name" value="CSA_PPIASE_2"/>
    <property type="match status" value="1"/>
</dbReference>
<organism evidence="5">
    <name type="scientific">Aphanomyces astaci</name>
    <name type="common">Crayfish plague agent</name>
    <dbReference type="NCBI Taxonomy" id="112090"/>
    <lineage>
        <taxon>Eukaryota</taxon>
        <taxon>Sar</taxon>
        <taxon>Stramenopiles</taxon>
        <taxon>Oomycota</taxon>
        <taxon>Saprolegniomycetes</taxon>
        <taxon>Saprolegniales</taxon>
        <taxon>Verrucalvaceae</taxon>
        <taxon>Aphanomyces</taxon>
    </lineage>
</organism>
<gene>
    <name evidence="5" type="ORF">H257_01091</name>
</gene>
<evidence type="ECO:0000256" key="3">
    <source>
        <dbReference type="RuleBase" id="RU363019"/>
    </source>
</evidence>
<evidence type="ECO:0000256" key="1">
    <source>
        <dbReference type="ARBA" id="ARBA00023110"/>
    </source>
</evidence>
<evidence type="ECO:0000256" key="2">
    <source>
        <dbReference type="ARBA" id="ARBA00023235"/>
    </source>
</evidence>
<dbReference type="InterPro" id="IPR044666">
    <property type="entry name" value="Cyclophilin_A-like"/>
</dbReference>
<dbReference type="SUPFAM" id="SSF50891">
    <property type="entry name" value="Cyclophilin-like"/>
    <property type="match status" value="1"/>
</dbReference>
<dbReference type="InterPro" id="IPR029000">
    <property type="entry name" value="Cyclophilin-like_dom_sf"/>
</dbReference>
<comment type="catalytic activity">
    <reaction evidence="3">
        <text>[protein]-peptidylproline (omega=180) = [protein]-peptidylproline (omega=0)</text>
        <dbReference type="Rhea" id="RHEA:16237"/>
        <dbReference type="Rhea" id="RHEA-COMP:10747"/>
        <dbReference type="Rhea" id="RHEA-COMP:10748"/>
        <dbReference type="ChEBI" id="CHEBI:83833"/>
        <dbReference type="ChEBI" id="CHEBI:83834"/>
        <dbReference type="EC" id="5.2.1.8"/>
    </reaction>
</comment>
<accession>W4H6C9</accession>
<dbReference type="GeneID" id="20803087"/>
<dbReference type="AlphaFoldDB" id="W4H6C9"/>
<dbReference type="EMBL" id="KI913115">
    <property type="protein sequence ID" value="ETV87555.1"/>
    <property type="molecule type" value="Genomic_DNA"/>
</dbReference>
<dbReference type="PANTHER" id="PTHR45625:SF4">
    <property type="entry name" value="PEPTIDYLPROLYL ISOMERASE DOMAIN AND WD REPEAT-CONTAINING PROTEIN 1"/>
    <property type="match status" value="1"/>
</dbReference>
<keyword evidence="2 3" id="KW-0413">Isomerase</keyword>
<evidence type="ECO:0000259" key="4">
    <source>
        <dbReference type="PROSITE" id="PS50072"/>
    </source>
</evidence>
<dbReference type="InterPro" id="IPR020892">
    <property type="entry name" value="Cyclophilin-type_PPIase_CS"/>
</dbReference>
<dbReference type="PANTHER" id="PTHR45625">
    <property type="entry name" value="PEPTIDYL-PROLYL CIS-TRANS ISOMERASE-RELATED"/>
    <property type="match status" value="1"/>
</dbReference>